<evidence type="ECO:0000313" key="2">
    <source>
        <dbReference type="Proteomes" id="UP000827976"/>
    </source>
</evidence>
<keyword evidence="2" id="KW-1185">Reference proteome</keyword>
<reference evidence="2" key="1">
    <citation type="journal article" date="2022" name="Nat. Commun.">
        <title>Chromosome evolution and the genetic basis of agronomically important traits in greater yam.</title>
        <authorList>
            <person name="Bredeson J.V."/>
            <person name="Lyons J.B."/>
            <person name="Oniyinde I.O."/>
            <person name="Okereke N.R."/>
            <person name="Kolade O."/>
            <person name="Nnabue I."/>
            <person name="Nwadili C.O."/>
            <person name="Hribova E."/>
            <person name="Parker M."/>
            <person name="Nwogha J."/>
            <person name="Shu S."/>
            <person name="Carlson J."/>
            <person name="Kariba R."/>
            <person name="Muthemba S."/>
            <person name="Knop K."/>
            <person name="Barton G.J."/>
            <person name="Sherwood A.V."/>
            <person name="Lopez-Montes A."/>
            <person name="Asiedu R."/>
            <person name="Jamnadass R."/>
            <person name="Muchugi A."/>
            <person name="Goodstein D."/>
            <person name="Egesi C.N."/>
            <person name="Featherston J."/>
            <person name="Asfaw A."/>
            <person name="Simpson G.G."/>
            <person name="Dolezel J."/>
            <person name="Hendre P.S."/>
            <person name="Van Deynze A."/>
            <person name="Kumar P.L."/>
            <person name="Obidiegwu J.E."/>
            <person name="Bhattacharjee R."/>
            <person name="Rokhsar D.S."/>
        </authorList>
    </citation>
    <scope>NUCLEOTIDE SEQUENCE [LARGE SCALE GENOMIC DNA]</scope>
    <source>
        <strain evidence="2">cv. TDa95/00328</strain>
    </source>
</reference>
<sequence length="76" mass="8654">MVDQKAAFTIRTRKLMTNRLLSHKQFIIDVLHPGRANVSKVELKEKLVKVYEVKDENSIFIFQSPTQFGGGKSSGF</sequence>
<proteinExistence type="predicted"/>
<evidence type="ECO:0000313" key="1">
    <source>
        <dbReference type="EMBL" id="KAH7686361.1"/>
    </source>
</evidence>
<comment type="caution">
    <text evidence="1">The sequence shown here is derived from an EMBL/GenBank/DDBJ whole genome shotgun (WGS) entry which is preliminary data.</text>
</comment>
<accession>A0ACB7WF81</accession>
<keyword evidence="1" id="KW-0689">Ribosomal protein</keyword>
<keyword evidence="1" id="KW-0687">Ribonucleoprotein</keyword>
<name>A0ACB7WF81_DIOAL</name>
<dbReference type="EMBL" id="CM037014">
    <property type="protein sequence ID" value="KAH7686361.1"/>
    <property type="molecule type" value="Genomic_DNA"/>
</dbReference>
<protein>
    <submittedName>
        <fullName evidence="1">Ribosomal protein S24e protein</fullName>
    </submittedName>
</protein>
<gene>
    <name evidence="1" type="ORF">IHE45_04G100700</name>
</gene>
<organism evidence="1 2">
    <name type="scientific">Dioscorea alata</name>
    <name type="common">Purple yam</name>
    <dbReference type="NCBI Taxonomy" id="55571"/>
    <lineage>
        <taxon>Eukaryota</taxon>
        <taxon>Viridiplantae</taxon>
        <taxon>Streptophyta</taxon>
        <taxon>Embryophyta</taxon>
        <taxon>Tracheophyta</taxon>
        <taxon>Spermatophyta</taxon>
        <taxon>Magnoliopsida</taxon>
        <taxon>Liliopsida</taxon>
        <taxon>Dioscoreales</taxon>
        <taxon>Dioscoreaceae</taxon>
        <taxon>Dioscorea</taxon>
    </lineage>
</organism>
<dbReference type="Proteomes" id="UP000827976">
    <property type="component" value="Chromosome 4"/>
</dbReference>